<evidence type="ECO:0000256" key="1">
    <source>
        <dbReference type="SAM" id="Phobius"/>
    </source>
</evidence>
<keyword evidence="1" id="KW-0472">Membrane</keyword>
<protein>
    <submittedName>
        <fullName evidence="2">Unnamed protein product</fullName>
    </submittedName>
</protein>
<comment type="caution">
    <text evidence="2">The sequence shown here is derived from an EMBL/GenBank/DDBJ whole genome shotgun (WGS) entry which is preliminary data.</text>
</comment>
<organism evidence="2 3">
    <name type="scientific">Aspergillus oryzae</name>
    <name type="common">Yellow koji mold</name>
    <dbReference type="NCBI Taxonomy" id="5062"/>
    <lineage>
        <taxon>Eukaryota</taxon>
        <taxon>Fungi</taxon>
        <taxon>Dikarya</taxon>
        <taxon>Ascomycota</taxon>
        <taxon>Pezizomycotina</taxon>
        <taxon>Eurotiomycetes</taxon>
        <taxon>Eurotiomycetidae</taxon>
        <taxon>Eurotiales</taxon>
        <taxon>Aspergillaceae</taxon>
        <taxon>Aspergillus</taxon>
        <taxon>Aspergillus subgen. Circumdati</taxon>
    </lineage>
</organism>
<name>A0AAN4YFE3_ASPOZ</name>
<dbReference type="EMBL" id="BSYA01000024">
    <property type="protein sequence ID" value="GMG26163.1"/>
    <property type="molecule type" value="Genomic_DNA"/>
</dbReference>
<dbReference type="AlphaFoldDB" id="A0AAN4YFE3"/>
<accession>A0AAN4YFE3</accession>
<reference evidence="2" key="1">
    <citation type="submission" date="2023-04" db="EMBL/GenBank/DDBJ databases">
        <title>Aspergillus oryzae NBRC 4228.</title>
        <authorList>
            <person name="Ichikawa N."/>
            <person name="Sato H."/>
            <person name="Tonouchi N."/>
        </authorList>
    </citation>
    <scope>NUCLEOTIDE SEQUENCE</scope>
    <source>
        <strain evidence="2">NBRC 4228</strain>
    </source>
</reference>
<dbReference type="Proteomes" id="UP001165205">
    <property type="component" value="Unassembled WGS sequence"/>
</dbReference>
<feature type="transmembrane region" description="Helical" evidence="1">
    <location>
        <begin position="12"/>
        <end position="33"/>
    </location>
</feature>
<evidence type="ECO:0000313" key="3">
    <source>
        <dbReference type="Proteomes" id="UP001165205"/>
    </source>
</evidence>
<proteinExistence type="predicted"/>
<evidence type="ECO:0000313" key="2">
    <source>
        <dbReference type="EMBL" id="GMG26163.1"/>
    </source>
</evidence>
<gene>
    <name evidence="2" type="ORF">Aory04_000304200</name>
</gene>
<sequence length="132" mass="14150">MSAMVGQPSLILLYSAFLIELTICIAVPSRLAVMDRILAPIRRGGARKGNAFKAKKRAIAATNTPSPFLSLDPIETQGLPYALANIQDVRDLSVGDLTSDENSNPAFELGSLAIRAYGCEADLYVEAETVHT</sequence>
<keyword evidence="1" id="KW-1133">Transmembrane helix</keyword>
<keyword evidence="1" id="KW-0812">Transmembrane</keyword>